<dbReference type="InterPro" id="IPR013762">
    <property type="entry name" value="Integrase-like_cat_sf"/>
</dbReference>
<dbReference type="GO" id="GO:0006310">
    <property type="term" value="P:DNA recombination"/>
    <property type="evidence" value="ECO:0007669"/>
    <property type="project" value="UniProtKB-KW"/>
</dbReference>
<dbReference type="InterPro" id="IPR050808">
    <property type="entry name" value="Phage_Integrase"/>
</dbReference>
<dbReference type="Pfam" id="PF00589">
    <property type="entry name" value="Phage_integrase"/>
    <property type="match status" value="1"/>
</dbReference>
<dbReference type="RefSeq" id="WP_046568587.1">
    <property type="nucleotide sequence ID" value="NZ_CP010026.1"/>
</dbReference>
<organism evidence="6 7">
    <name type="scientific">Paraburkholderia fungorum</name>
    <dbReference type="NCBI Taxonomy" id="134537"/>
    <lineage>
        <taxon>Bacteria</taxon>
        <taxon>Pseudomonadati</taxon>
        <taxon>Pseudomonadota</taxon>
        <taxon>Betaproteobacteria</taxon>
        <taxon>Burkholderiales</taxon>
        <taxon>Burkholderiaceae</taxon>
        <taxon>Paraburkholderia</taxon>
    </lineage>
</organism>
<feature type="region of interest" description="Disordered" evidence="4">
    <location>
        <begin position="477"/>
        <end position="512"/>
    </location>
</feature>
<dbReference type="KEGG" id="bfn:OI25_2914"/>
<keyword evidence="3" id="KW-0233">DNA recombination</keyword>
<dbReference type="Gene3D" id="1.10.443.10">
    <property type="entry name" value="Intergrase catalytic core"/>
    <property type="match status" value="1"/>
</dbReference>
<evidence type="ECO:0000256" key="1">
    <source>
        <dbReference type="ARBA" id="ARBA00008857"/>
    </source>
</evidence>
<evidence type="ECO:0000256" key="4">
    <source>
        <dbReference type="SAM" id="MobiDB-lite"/>
    </source>
</evidence>
<keyword evidence="2" id="KW-0229">DNA integration</keyword>
<proteinExistence type="inferred from homology"/>
<feature type="compositionally biased region" description="Pro residues" evidence="4">
    <location>
        <begin position="477"/>
        <end position="486"/>
    </location>
</feature>
<dbReference type="InterPro" id="IPR002104">
    <property type="entry name" value="Integrase_catalytic"/>
</dbReference>
<dbReference type="PANTHER" id="PTHR30629">
    <property type="entry name" value="PROPHAGE INTEGRASE"/>
    <property type="match status" value="1"/>
</dbReference>
<feature type="domain" description="Tyr recombinase" evidence="5">
    <location>
        <begin position="244"/>
        <end position="453"/>
    </location>
</feature>
<dbReference type="GeneID" id="66516854"/>
<evidence type="ECO:0000313" key="6">
    <source>
        <dbReference type="EMBL" id="AJZ59674.1"/>
    </source>
</evidence>
<dbReference type="Gene3D" id="3.30.160.390">
    <property type="entry name" value="Integrase, DNA-binding domain"/>
    <property type="match status" value="1"/>
</dbReference>
<reference evidence="6 7" key="1">
    <citation type="journal article" date="2015" name="Genome Announc.">
        <title>Complete genome sequences for 59 burkholderia isolates, both pathogenic and near neighbor.</title>
        <authorList>
            <person name="Johnson S.L."/>
            <person name="Bishop-Lilly K.A."/>
            <person name="Ladner J.T."/>
            <person name="Daligault H.E."/>
            <person name="Davenport K.W."/>
            <person name="Jaissle J."/>
            <person name="Frey K.G."/>
            <person name="Koroleva G.I."/>
            <person name="Bruce D.C."/>
            <person name="Coyne S.R."/>
            <person name="Broomall S.M."/>
            <person name="Li P.E."/>
            <person name="Teshima H."/>
            <person name="Gibbons H.S."/>
            <person name="Palacios G.F."/>
            <person name="Rosenzweig C.N."/>
            <person name="Redden C.L."/>
            <person name="Xu Y."/>
            <person name="Minogue T.D."/>
            <person name="Chain P.S."/>
        </authorList>
    </citation>
    <scope>NUCLEOTIDE SEQUENCE [LARGE SCALE GENOMIC DNA]</scope>
    <source>
        <strain evidence="6 7">ATCC BAA-463</strain>
    </source>
</reference>
<evidence type="ECO:0000313" key="7">
    <source>
        <dbReference type="Proteomes" id="UP000032614"/>
    </source>
</evidence>
<gene>
    <name evidence="6" type="ORF">OI25_2914</name>
</gene>
<dbReference type="InterPro" id="IPR011010">
    <property type="entry name" value="DNA_brk_join_enz"/>
</dbReference>
<comment type="similarity">
    <text evidence="1">Belongs to the 'phage' integrase family.</text>
</comment>
<dbReference type="PANTHER" id="PTHR30629:SF2">
    <property type="entry name" value="PROPHAGE INTEGRASE INTS-RELATED"/>
    <property type="match status" value="1"/>
</dbReference>
<dbReference type="PROSITE" id="PS51898">
    <property type="entry name" value="TYR_RECOMBINASE"/>
    <property type="match status" value="1"/>
</dbReference>
<name>A0AAU8T2Q6_9BURK</name>
<evidence type="ECO:0000256" key="3">
    <source>
        <dbReference type="ARBA" id="ARBA00023172"/>
    </source>
</evidence>
<dbReference type="SUPFAM" id="SSF56349">
    <property type="entry name" value="DNA breaking-rejoining enzymes"/>
    <property type="match status" value="1"/>
</dbReference>
<evidence type="ECO:0000256" key="2">
    <source>
        <dbReference type="ARBA" id="ARBA00022908"/>
    </source>
</evidence>
<dbReference type="EMBL" id="CP010026">
    <property type="protein sequence ID" value="AJZ59674.1"/>
    <property type="molecule type" value="Genomic_DNA"/>
</dbReference>
<dbReference type="AlphaFoldDB" id="A0AAU8T2Q6"/>
<dbReference type="GO" id="GO:0003677">
    <property type="term" value="F:DNA binding"/>
    <property type="evidence" value="ECO:0007669"/>
    <property type="project" value="InterPro"/>
</dbReference>
<dbReference type="Proteomes" id="UP000032614">
    <property type="component" value="Chromosome 1"/>
</dbReference>
<accession>A0AAU8T2Q6</accession>
<protein>
    <submittedName>
        <fullName evidence="6">Phage integrase family protein</fullName>
    </submittedName>
</protein>
<sequence length="512" mass="57237">MKADLTLAFVKRLRFDQKPVAVDAKGGLVFEPNDKPYIVWDSNRDAPPGFGVRVSAKKTYVIRRKVRGVSIMPTVGNVADFLDLGVARKKAAELALKMVETGRNPNQDSRDESAAEITLGKALAAYRNHLATRVKKRAAPETLRAADRHIRKFTDWGWAGKKVRSLATSEIVSRFEAGAAHPTANEQAFRFATTAINWVVGVELVDANHAGRAPALAANPFAILTLHGLYRTRSQIEREREEKGKRNPLSPSETIGPFLEAAWSKQHENDNKTGVHFLILMLLLGFRKSEHVQCKWAEFLTPDERKTTSHVWLSEKGEYGPYVFLHDTKNGRNHRLPLGRMAVELLRRRQEAAAEETLRRGFGAKSRDFVFPARSRFSKSGHYSDATALLTTLRGEAGIKKLNPHDFRRSFGAVTTSLDVPETIKKRFLNHADAHVTDTYTKPEWGLLRNWIERIEQAILSKAPNVYNALKPVDWPPLPAPEPHVCKPPKPRSGRPPKASKETVVTDAGAAN</sequence>
<dbReference type="GO" id="GO:0015074">
    <property type="term" value="P:DNA integration"/>
    <property type="evidence" value="ECO:0007669"/>
    <property type="project" value="UniProtKB-KW"/>
</dbReference>
<evidence type="ECO:0000259" key="5">
    <source>
        <dbReference type="PROSITE" id="PS51898"/>
    </source>
</evidence>
<dbReference type="InterPro" id="IPR038488">
    <property type="entry name" value="Integrase_DNA-bd_sf"/>
</dbReference>